<dbReference type="InterPro" id="IPR027266">
    <property type="entry name" value="TrmE/GcvT-like"/>
</dbReference>
<dbReference type="STRING" id="1359163.NLO413_0680"/>
<name>A0A0F3NQW1_9RICK</name>
<dbReference type="Gene3D" id="3.30.1360.120">
    <property type="entry name" value="Probable tRNA modification gtpase trme, domain 1"/>
    <property type="match status" value="2"/>
</dbReference>
<keyword evidence="1" id="KW-0809">Transit peptide</keyword>
<dbReference type="PANTHER" id="PTHR22602">
    <property type="entry name" value="TRANSFERASE CAF17, MITOCHONDRIAL-RELATED"/>
    <property type="match status" value="1"/>
</dbReference>
<dbReference type="InterPro" id="IPR045179">
    <property type="entry name" value="YgfZ/GcvT"/>
</dbReference>
<dbReference type="Pfam" id="PF01571">
    <property type="entry name" value="GCV_T"/>
    <property type="match status" value="1"/>
</dbReference>
<accession>A0A0F3NQW1</accession>
<evidence type="ECO:0000313" key="4">
    <source>
        <dbReference type="Proteomes" id="UP000033562"/>
    </source>
</evidence>
<dbReference type="PATRIC" id="fig|1359163.3.peg.657"/>
<gene>
    <name evidence="3" type="ORF">NLO413_0680</name>
</gene>
<dbReference type="EMBL" id="LANX01000001">
    <property type="protein sequence ID" value="KJV69294.1"/>
    <property type="molecule type" value="Genomic_DNA"/>
</dbReference>
<dbReference type="GO" id="GO:0016226">
    <property type="term" value="P:iron-sulfur cluster assembly"/>
    <property type="evidence" value="ECO:0007669"/>
    <property type="project" value="TreeGrafter"/>
</dbReference>
<feature type="domain" description="GCVT N-terminal" evidence="2">
    <location>
        <begin position="12"/>
        <end position="99"/>
    </location>
</feature>
<dbReference type="Proteomes" id="UP000033562">
    <property type="component" value="Unassembled WGS sequence"/>
</dbReference>
<dbReference type="OrthoDB" id="9796287at2"/>
<dbReference type="NCBIfam" id="TIGR03317">
    <property type="entry name" value="ygfZ_signature"/>
    <property type="match status" value="1"/>
</dbReference>
<dbReference type="PIRSF" id="PIRSF006487">
    <property type="entry name" value="GcvT"/>
    <property type="match status" value="1"/>
</dbReference>
<dbReference type="RefSeq" id="WP_052690380.1">
    <property type="nucleotide sequence ID" value="NZ_LANX01000001.1"/>
</dbReference>
<dbReference type="InterPro" id="IPR017703">
    <property type="entry name" value="YgfZ/GCV_T_CS"/>
</dbReference>
<reference evidence="3 4" key="1">
    <citation type="submission" date="2015-02" db="EMBL/GenBank/DDBJ databases">
        <title>Genome Sequencing of Rickettsiales.</title>
        <authorList>
            <person name="Daugherty S.C."/>
            <person name="Su Q."/>
            <person name="Abolude K."/>
            <person name="Beier-Sexton M."/>
            <person name="Carlyon J.A."/>
            <person name="Carter R."/>
            <person name="Day N.P."/>
            <person name="Dumler S.J."/>
            <person name="Dyachenko V."/>
            <person name="Godinez A."/>
            <person name="Kurtti T.J."/>
            <person name="Lichay M."/>
            <person name="Mullins K.E."/>
            <person name="Ott S."/>
            <person name="Pappas-Brown V."/>
            <person name="Paris D.H."/>
            <person name="Patel P."/>
            <person name="Richards A.L."/>
            <person name="Sadzewicz L."/>
            <person name="Sears K."/>
            <person name="Seidman D."/>
            <person name="Sengamalay N."/>
            <person name="Stenos J."/>
            <person name="Tallon L.J."/>
            <person name="Vincent G."/>
            <person name="Fraser C.M."/>
            <person name="Munderloh U."/>
            <person name="Dunning-Hotopp J.C."/>
        </authorList>
    </citation>
    <scope>NUCLEOTIDE SEQUENCE [LARGE SCALE GENOMIC DNA]</scope>
    <source>
        <strain evidence="3 4">RAC413</strain>
    </source>
</reference>
<proteinExistence type="predicted"/>
<dbReference type="GO" id="GO:0032259">
    <property type="term" value="P:methylation"/>
    <property type="evidence" value="ECO:0007669"/>
    <property type="project" value="UniProtKB-KW"/>
</dbReference>
<dbReference type="AlphaFoldDB" id="A0A0F3NQW1"/>
<dbReference type="InterPro" id="IPR006222">
    <property type="entry name" value="GCVT_N"/>
</dbReference>
<comment type="caution">
    <text evidence="3">The sequence shown here is derived from an EMBL/GenBank/DDBJ whole genome shotgun (WGS) entry which is preliminary data.</text>
</comment>
<dbReference type="SUPFAM" id="SSF103025">
    <property type="entry name" value="Folate-binding domain"/>
    <property type="match status" value="1"/>
</dbReference>
<keyword evidence="3" id="KW-0808">Transferase</keyword>
<keyword evidence="3" id="KW-0489">Methyltransferase</keyword>
<keyword evidence="4" id="KW-1185">Reference proteome</keyword>
<sequence>MKFTTLLSRSIIKISGPDAKQFLNSIITNNIFKVNARNSIYSLLLTPQGRYMYDFFVVQKEDDLLLECDSADKNDLITQLMLYRLHKKVKIRDCSREYKVGIIIDSEEGHCGKTYITDGLIFINDPRNANIGTRVIMPILKNVWYQDIGLQEYEILKIQHTIPDCNRDMKKKRSFPLHFRMDELNAIDFNKGCYIGQEVVARMYRAGAKQKTYTITSSDKLPTDVKEVFFQNELIGELLFSIQNIGLCILQTDKIVDQQRIMKVGNVEVNIYKN</sequence>
<evidence type="ECO:0000313" key="3">
    <source>
        <dbReference type="EMBL" id="KJV69294.1"/>
    </source>
</evidence>
<protein>
    <submittedName>
        <fullName evidence="3">Aminomethyltransferase folate-binding domain protein</fullName>
    </submittedName>
</protein>
<dbReference type="PANTHER" id="PTHR22602:SF0">
    <property type="entry name" value="TRANSFERASE CAF17, MITOCHONDRIAL-RELATED"/>
    <property type="match status" value="1"/>
</dbReference>
<organism evidence="3 4">
    <name type="scientific">Candidatus Neoehrlichia procyonis str. RAC413</name>
    <dbReference type="NCBI Taxonomy" id="1359163"/>
    <lineage>
        <taxon>Bacteria</taxon>
        <taxon>Pseudomonadati</taxon>
        <taxon>Pseudomonadota</taxon>
        <taxon>Alphaproteobacteria</taxon>
        <taxon>Rickettsiales</taxon>
        <taxon>Anaplasmataceae</taxon>
        <taxon>Candidatus Neoehrlichia</taxon>
    </lineage>
</organism>
<dbReference type="GO" id="GO:0008168">
    <property type="term" value="F:methyltransferase activity"/>
    <property type="evidence" value="ECO:0007669"/>
    <property type="project" value="UniProtKB-KW"/>
</dbReference>
<evidence type="ECO:0000256" key="1">
    <source>
        <dbReference type="ARBA" id="ARBA00022946"/>
    </source>
</evidence>
<evidence type="ECO:0000259" key="2">
    <source>
        <dbReference type="Pfam" id="PF01571"/>
    </source>
</evidence>